<dbReference type="NCBIfam" id="TIGR02622">
    <property type="entry name" value="CDP_4_6_dhtase"/>
    <property type="match status" value="1"/>
</dbReference>
<feature type="domain" description="NAD-dependent epimerase/dehydratase" evidence="1">
    <location>
        <begin position="14"/>
        <end position="260"/>
    </location>
</feature>
<dbReference type="Gene3D" id="3.40.50.720">
    <property type="entry name" value="NAD(P)-binding Rossmann-like Domain"/>
    <property type="match status" value="1"/>
</dbReference>
<keyword evidence="3" id="KW-1185">Reference proteome</keyword>
<dbReference type="RefSeq" id="WP_097208808.1">
    <property type="nucleotide sequence ID" value="NZ_JACHXB010000008.1"/>
</dbReference>
<dbReference type="EMBL" id="OBDO01000012">
    <property type="protein sequence ID" value="SNX98712.1"/>
    <property type="molecule type" value="Genomic_DNA"/>
</dbReference>
<dbReference type="OrthoDB" id="9801785at2"/>
<gene>
    <name evidence="2" type="ORF">SAMN06893097_1127</name>
</gene>
<proteinExistence type="predicted"/>
<dbReference type="InterPro" id="IPR001509">
    <property type="entry name" value="Epimerase_deHydtase"/>
</dbReference>
<dbReference type="InterPro" id="IPR013445">
    <property type="entry name" value="CDP_4_6_deHydtase"/>
</dbReference>
<name>A0A285EHW5_9ACTN</name>
<dbReference type="InterPro" id="IPR036291">
    <property type="entry name" value="NAD(P)-bd_dom_sf"/>
</dbReference>
<reference evidence="2 3" key="1">
    <citation type="submission" date="2017-09" db="EMBL/GenBank/DDBJ databases">
        <authorList>
            <person name="Ehlers B."/>
            <person name="Leendertz F.H."/>
        </authorList>
    </citation>
    <scope>NUCLEOTIDE SEQUENCE [LARGE SCALE GENOMIC DNA]</scope>
    <source>
        <strain evidence="2 3">DSM 46844</strain>
    </source>
</reference>
<protein>
    <submittedName>
        <fullName evidence="2">CDP-glucose 4,6-dehydratase</fullName>
    </submittedName>
</protein>
<sequence length="372" mass="40334">MTEDLAAAFAGRSVFVTGHTGFKGSWLSLWLADMGARVTGYALSPETEPSLFEVADVVRDLERHVVGDIRDRESVADALQQAAPDVVLHLAARTVVREGYMRPAETFAVNVDGTTALLDAVRTLDRDCAVVVVTSDKCYANDESGRPFIEDDRLGGRDPYSASKAAQEMVAQSYRCSFFDRTARDEGGPVRRLATGRAGNVIGGGDWTADGLVADLARARARREPTVLRHPSAVRPWQHVLEPLSGYLTLAAHLAGPAGDDVGSAYNFGPDPADDATVGQLVDSLLSAWDPESPREGRWRGEVSTGHAPEAGVLRLGIGRAATDLCWRPRWRLDEAVARTARWYRAYESDPDSARAGCLVDIRAYGRERGDP</sequence>
<dbReference type="Proteomes" id="UP000219514">
    <property type="component" value="Unassembled WGS sequence"/>
</dbReference>
<accession>A0A285EHW5</accession>
<dbReference type="Pfam" id="PF01370">
    <property type="entry name" value="Epimerase"/>
    <property type="match status" value="1"/>
</dbReference>
<dbReference type="SUPFAM" id="SSF51735">
    <property type="entry name" value="NAD(P)-binding Rossmann-fold domains"/>
    <property type="match status" value="1"/>
</dbReference>
<organism evidence="2 3">
    <name type="scientific">Geodermatophilus sabuli</name>
    <dbReference type="NCBI Taxonomy" id="1564158"/>
    <lineage>
        <taxon>Bacteria</taxon>
        <taxon>Bacillati</taxon>
        <taxon>Actinomycetota</taxon>
        <taxon>Actinomycetes</taxon>
        <taxon>Geodermatophilales</taxon>
        <taxon>Geodermatophilaceae</taxon>
        <taxon>Geodermatophilus</taxon>
    </lineage>
</organism>
<evidence type="ECO:0000259" key="1">
    <source>
        <dbReference type="Pfam" id="PF01370"/>
    </source>
</evidence>
<dbReference type="PANTHER" id="PTHR43245:SF10">
    <property type="entry name" value="SUGAR DEHYDRATASE_EPIMERASE YFNG-RELATED"/>
    <property type="match status" value="1"/>
</dbReference>
<dbReference type="InterPro" id="IPR050177">
    <property type="entry name" value="Lipid_A_modif_metabolic_enz"/>
</dbReference>
<dbReference type="Gene3D" id="3.90.25.10">
    <property type="entry name" value="UDP-galactose 4-epimerase, domain 1"/>
    <property type="match status" value="1"/>
</dbReference>
<evidence type="ECO:0000313" key="3">
    <source>
        <dbReference type="Proteomes" id="UP000219514"/>
    </source>
</evidence>
<dbReference type="AlphaFoldDB" id="A0A285EHW5"/>
<dbReference type="PANTHER" id="PTHR43245">
    <property type="entry name" value="BIFUNCTIONAL POLYMYXIN RESISTANCE PROTEIN ARNA"/>
    <property type="match status" value="1"/>
</dbReference>
<evidence type="ECO:0000313" key="2">
    <source>
        <dbReference type="EMBL" id="SNX98712.1"/>
    </source>
</evidence>